<dbReference type="SMART" id="SM00408">
    <property type="entry name" value="IGc2"/>
    <property type="match status" value="4"/>
</dbReference>
<accession>A0AAJ7DTF9</accession>
<keyword evidence="2" id="KW-1003">Cell membrane</keyword>
<feature type="domain" description="Ig-like" evidence="9">
    <location>
        <begin position="230"/>
        <end position="319"/>
    </location>
</feature>
<evidence type="ECO:0000313" key="10">
    <source>
        <dbReference type="Proteomes" id="UP000695007"/>
    </source>
</evidence>
<keyword evidence="6" id="KW-1015">Disulfide bond</keyword>
<dbReference type="InterPro" id="IPR003599">
    <property type="entry name" value="Ig_sub"/>
</dbReference>
<evidence type="ECO:0000313" key="11">
    <source>
        <dbReference type="RefSeq" id="XP_011496097.1"/>
    </source>
</evidence>
<evidence type="ECO:0000256" key="4">
    <source>
        <dbReference type="ARBA" id="ARBA00022737"/>
    </source>
</evidence>
<keyword evidence="4" id="KW-0677">Repeat</keyword>
<dbReference type="Gene3D" id="2.60.40.10">
    <property type="entry name" value="Immunoglobulins"/>
    <property type="match status" value="4"/>
</dbReference>
<protein>
    <submittedName>
        <fullName evidence="11">Myosin light chain kinase, smooth muscle-like</fullName>
    </submittedName>
</protein>
<dbReference type="AlphaFoldDB" id="A0AAJ7DTF9"/>
<keyword evidence="5" id="KW-0472">Membrane</keyword>
<dbReference type="SMART" id="SM00409">
    <property type="entry name" value="IG"/>
    <property type="match status" value="4"/>
</dbReference>
<evidence type="ECO:0000256" key="8">
    <source>
        <dbReference type="ARBA" id="ARBA00023319"/>
    </source>
</evidence>
<feature type="domain" description="Ig-like" evidence="9">
    <location>
        <begin position="357"/>
        <end position="445"/>
    </location>
</feature>
<dbReference type="GeneID" id="105360794"/>
<feature type="domain" description="Ig-like" evidence="9">
    <location>
        <begin position="6"/>
        <end position="196"/>
    </location>
</feature>
<dbReference type="KEGG" id="csol:105360794"/>
<keyword evidence="3" id="KW-0732">Signal</keyword>
<comment type="subcellular location">
    <subcellularLocation>
        <location evidence="1">Cell membrane</location>
    </subcellularLocation>
</comment>
<evidence type="ECO:0000256" key="7">
    <source>
        <dbReference type="ARBA" id="ARBA00023180"/>
    </source>
</evidence>
<dbReference type="FunFam" id="2.60.40.10:FF:000069">
    <property type="entry name" value="Alpha-protein kinase 3"/>
    <property type="match status" value="1"/>
</dbReference>
<gene>
    <name evidence="11" type="primary">LOC105360794</name>
</gene>
<keyword evidence="8" id="KW-0393">Immunoglobulin domain</keyword>
<dbReference type="SUPFAM" id="SSF48726">
    <property type="entry name" value="Immunoglobulin"/>
    <property type="match status" value="4"/>
</dbReference>
<keyword evidence="10" id="KW-1185">Reference proteome</keyword>
<evidence type="ECO:0000256" key="5">
    <source>
        <dbReference type="ARBA" id="ARBA00023136"/>
    </source>
</evidence>
<dbReference type="InterPro" id="IPR013783">
    <property type="entry name" value="Ig-like_fold"/>
</dbReference>
<dbReference type="Pfam" id="PF07679">
    <property type="entry name" value="I-set"/>
    <property type="match status" value="4"/>
</dbReference>
<sequence>MEDGLPQFTMRLRDRRVQTSYPVRLTCQVFGCPEPEVSWLKDGKFLTETPTRSIHTDESHFYTLEIERASLDDCGCYTACAKNANGSISCRCVLVVDKGIRAYVAPRFHYELEVAHAVKVDGDLRLRTQIEAYPSVGVVWHRDGIRLRPRRTATMTLSHDGIAELILAKVRNRDAGIYTCTATNEVGKVETSTKVCVIGADDSINIADNDAILQVNINPPDIDIPYSKVPLFVTKPLSTEAQEGDTIIIQCEVVADPKPEVIWLRDFLKPDYYRDAVHFRCIGAGPQYRLEIPHAKLDYTGTYSVLAKNEHGEAKAVISLQIYAKGQGRSDSMDQMNVKRGIDSGSGFRRKPKICPPKFYSIPHNRVAEEGETVRFQCAVAGHPMPWCVWDKNGIGITSNTRISLKEKDDVRILEIAGVTLEDIGLYRVTLENDIGRTEATARLEIISE</sequence>
<dbReference type="PANTHER" id="PTHR47633">
    <property type="entry name" value="IMMUNOGLOBULIN"/>
    <property type="match status" value="1"/>
</dbReference>
<dbReference type="PROSITE" id="PS50835">
    <property type="entry name" value="IG_LIKE"/>
    <property type="match status" value="3"/>
</dbReference>
<evidence type="ECO:0000256" key="1">
    <source>
        <dbReference type="ARBA" id="ARBA00004236"/>
    </source>
</evidence>
<evidence type="ECO:0000256" key="3">
    <source>
        <dbReference type="ARBA" id="ARBA00022729"/>
    </source>
</evidence>
<evidence type="ECO:0000256" key="6">
    <source>
        <dbReference type="ARBA" id="ARBA00023157"/>
    </source>
</evidence>
<dbReference type="FunFam" id="2.60.40.10:FF:000328">
    <property type="entry name" value="CLUMA_CG000981, isoform A"/>
    <property type="match status" value="1"/>
</dbReference>
<dbReference type="GO" id="GO:0005886">
    <property type="term" value="C:plasma membrane"/>
    <property type="evidence" value="ECO:0007669"/>
    <property type="project" value="UniProtKB-SubCell"/>
</dbReference>
<name>A0AAJ7DTF9_9HYME</name>
<proteinExistence type="predicted"/>
<evidence type="ECO:0000259" key="9">
    <source>
        <dbReference type="PROSITE" id="PS50835"/>
    </source>
</evidence>
<reference evidence="11" key="1">
    <citation type="submission" date="2025-08" db="UniProtKB">
        <authorList>
            <consortium name="RefSeq"/>
        </authorList>
    </citation>
    <scope>IDENTIFICATION</scope>
</reference>
<organism evidence="10 11">
    <name type="scientific">Ceratosolen solmsi marchali</name>
    <dbReference type="NCBI Taxonomy" id="326594"/>
    <lineage>
        <taxon>Eukaryota</taxon>
        <taxon>Metazoa</taxon>
        <taxon>Ecdysozoa</taxon>
        <taxon>Arthropoda</taxon>
        <taxon>Hexapoda</taxon>
        <taxon>Insecta</taxon>
        <taxon>Pterygota</taxon>
        <taxon>Neoptera</taxon>
        <taxon>Endopterygota</taxon>
        <taxon>Hymenoptera</taxon>
        <taxon>Apocrita</taxon>
        <taxon>Proctotrupomorpha</taxon>
        <taxon>Chalcidoidea</taxon>
        <taxon>Agaonidae</taxon>
        <taxon>Agaoninae</taxon>
        <taxon>Ceratosolen</taxon>
    </lineage>
</organism>
<dbReference type="FunFam" id="2.60.40.10:FF:001053">
    <property type="entry name" value="Uncharacterized protein, isoform D"/>
    <property type="match status" value="1"/>
</dbReference>
<keyword evidence="7" id="KW-0325">Glycoprotein</keyword>
<evidence type="ECO:0000256" key="2">
    <source>
        <dbReference type="ARBA" id="ARBA00022475"/>
    </source>
</evidence>
<dbReference type="InterPro" id="IPR007110">
    <property type="entry name" value="Ig-like_dom"/>
</dbReference>
<dbReference type="RefSeq" id="XP_011496097.1">
    <property type="nucleotide sequence ID" value="XM_011497795.1"/>
</dbReference>
<dbReference type="InterPro" id="IPR013098">
    <property type="entry name" value="Ig_I-set"/>
</dbReference>
<dbReference type="Proteomes" id="UP000695007">
    <property type="component" value="Unplaced"/>
</dbReference>
<dbReference type="InterPro" id="IPR003598">
    <property type="entry name" value="Ig_sub2"/>
</dbReference>
<dbReference type="InterPro" id="IPR036179">
    <property type="entry name" value="Ig-like_dom_sf"/>
</dbReference>
<dbReference type="FunFam" id="2.60.40.10:FF:001452">
    <property type="entry name" value="Uncharacterized protein, isoform F"/>
    <property type="match status" value="1"/>
</dbReference>